<gene>
    <name evidence="13" type="ORF">SNE40_008268</name>
</gene>
<dbReference type="GO" id="GO:0006261">
    <property type="term" value="P:DNA-templated DNA replication"/>
    <property type="evidence" value="ECO:0007669"/>
    <property type="project" value="TreeGrafter"/>
</dbReference>
<dbReference type="InterPro" id="IPR027417">
    <property type="entry name" value="P-loop_NTPase"/>
</dbReference>
<evidence type="ECO:0000256" key="5">
    <source>
        <dbReference type="ARBA" id="ARBA00022763"/>
    </source>
</evidence>
<feature type="compositionally biased region" description="Polar residues" evidence="11">
    <location>
        <begin position="86"/>
        <end position="95"/>
    </location>
</feature>
<dbReference type="GO" id="GO:0000731">
    <property type="term" value="P:DNA synthesis involved in DNA repair"/>
    <property type="evidence" value="ECO:0007669"/>
    <property type="project" value="TreeGrafter"/>
</dbReference>
<dbReference type="Gene3D" id="3.30.160.60">
    <property type="entry name" value="Classic Zinc Finger"/>
    <property type="match status" value="1"/>
</dbReference>
<dbReference type="Pfam" id="PF00004">
    <property type="entry name" value="AAA"/>
    <property type="match status" value="1"/>
</dbReference>
<evidence type="ECO:0000256" key="7">
    <source>
        <dbReference type="ARBA" id="ARBA00022833"/>
    </source>
</evidence>
<evidence type="ECO:0000256" key="11">
    <source>
        <dbReference type="SAM" id="MobiDB-lite"/>
    </source>
</evidence>
<evidence type="ECO:0000256" key="10">
    <source>
        <dbReference type="PROSITE-ProRule" id="PRU01256"/>
    </source>
</evidence>
<dbReference type="Gene3D" id="3.40.50.300">
    <property type="entry name" value="P-loop containing nucleotide triphosphate hydrolases"/>
    <property type="match status" value="1"/>
</dbReference>
<dbReference type="GO" id="GO:0005634">
    <property type="term" value="C:nucleus"/>
    <property type="evidence" value="ECO:0007669"/>
    <property type="project" value="TreeGrafter"/>
</dbReference>
<dbReference type="EMBL" id="JAZGQO010000006">
    <property type="protein sequence ID" value="KAK6186178.1"/>
    <property type="molecule type" value="Genomic_DNA"/>
</dbReference>
<evidence type="ECO:0000256" key="9">
    <source>
        <dbReference type="ARBA" id="ARBA00023204"/>
    </source>
</evidence>
<keyword evidence="3" id="KW-0479">Metal-binding</keyword>
<protein>
    <recommendedName>
        <fullName evidence="12">UBZ4-type domain-containing protein</fullName>
    </recommendedName>
</protein>
<dbReference type="FunFam" id="1.20.272.10:FF:000001">
    <property type="entry name" value="Putative AAA family ATPase"/>
    <property type="match status" value="1"/>
</dbReference>
<dbReference type="InterPro" id="IPR051314">
    <property type="entry name" value="AAA_ATPase_RarA/MGS1/WRNIP1"/>
</dbReference>
<dbReference type="PANTHER" id="PTHR13779">
    <property type="entry name" value="WERNER HELICASE-INTERACTING PROTEIN 1 FAMILY MEMBER"/>
    <property type="match status" value="1"/>
</dbReference>
<dbReference type="AlphaFoldDB" id="A0AAN8PWB6"/>
<dbReference type="CDD" id="cd00009">
    <property type="entry name" value="AAA"/>
    <property type="match status" value="1"/>
</dbReference>
<dbReference type="FunFam" id="3.40.50.300:FF:000137">
    <property type="entry name" value="Replication-associated recombination protein A"/>
    <property type="match status" value="1"/>
</dbReference>
<evidence type="ECO:0000313" key="14">
    <source>
        <dbReference type="Proteomes" id="UP001347796"/>
    </source>
</evidence>
<evidence type="ECO:0000259" key="12">
    <source>
        <dbReference type="PROSITE" id="PS51908"/>
    </source>
</evidence>
<dbReference type="PANTHER" id="PTHR13779:SF7">
    <property type="entry name" value="ATPASE WRNIP1"/>
    <property type="match status" value="1"/>
</dbReference>
<comment type="caution">
    <text evidence="13">The sequence shown here is derived from an EMBL/GenBank/DDBJ whole genome shotgun (WGS) entry which is preliminary data.</text>
</comment>
<dbReference type="SUPFAM" id="SSF48019">
    <property type="entry name" value="post-AAA+ oligomerization domain-like"/>
    <property type="match status" value="1"/>
</dbReference>
<sequence>MASKECKTSECPICGRSFDISTINQHVNDCLNDGDDACVITQPNKKRKSAEMNPNAAWGCLKPSSSTEQNESRVSPENVKRHKTLQKSSTQTKSASPIMVDEDSSSNEIKAEVQSQTKTFLSNTSNYQNRQKTFFSTSNKADDNMNNISSHPTKSQNPFFQKKTNSTVKSAKSEFSPLAEQMRPLTLENYIGQDKAVGEKSLLHSLLRSDHIPSMILWGPPGCGKTTLARIIAARCKNEGSAKFVQLSATTSGVNDVKEVIKVAKNDQKLLRRKTVLFLDEIHRFNKSQQDTLLPHVEDGTINLIGATTENPSFQVNSALLSRCRVIVLEKLSADALKMIITRALSELGAKIYKTPDNIENNTASNSLEPVVWIEEQAIGVLANLCDGDARAALNSLQMAVESRIAAFKNSSSNQRNKQKNGVDNVAMVTTEHIKDGLQRSHVLYDKTGEEHYNIVSALHKSIRGSDASASLYWLARMLEGGENPLYVSRRLVRCASEDIGLADPLALNQAVAAYQACHLIGMPECEVILAQCVVYMARAPKSVEIYEAYNKAKRKVKEHDGPLPGVPLHLRNAPTKLMKNLGYSKGYKYNPAFKNPVEQDYFPEELIGTDFFT</sequence>
<name>A0AAN8PWB6_PATCE</name>
<dbReference type="Gene3D" id="1.10.8.60">
    <property type="match status" value="1"/>
</dbReference>
<dbReference type="InterPro" id="IPR032423">
    <property type="entry name" value="AAA_assoc_2"/>
</dbReference>
<dbReference type="PROSITE" id="PS51908">
    <property type="entry name" value="ZF_UBZ4"/>
    <property type="match status" value="1"/>
</dbReference>
<dbReference type="InterPro" id="IPR008921">
    <property type="entry name" value="DNA_pol3_clamp-load_cplx_C"/>
</dbReference>
<dbReference type="Gene3D" id="1.20.272.10">
    <property type="match status" value="1"/>
</dbReference>
<dbReference type="GO" id="GO:0005524">
    <property type="term" value="F:ATP binding"/>
    <property type="evidence" value="ECO:0007669"/>
    <property type="project" value="UniProtKB-KW"/>
</dbReference>
<proteinExistence type="inferred from homology"/>
<evidence type="ECO:0000256" key="4">
    <source>
        <dbReference type="ARBA" id="ARBA00022741"/>
    </source>
</evidence>
<organism evidence="13 14">
    <name type="scientific">Patella caerulea</name>
    <name type="common">Rayed Mediterranean limpet</name>
    <dbReference type="NCBI Taxonomy" id="87958"/>
    <lineage>
        <taxon>Eukaryota</taxon>
        <taxon>Metazoa</taxon>
        <taxon>Spiralia</taxon>
        <taxon>Lophotrochozoa</taxon>
        <taxon>Mollusca</taxon>
        <taxon>Gastropoda</taxon>
        <taxon>Patellogastropoda</taxon>
        <taxon>Patelloidea</taxon>
        <taxon>Patellidae</taxon>
        <taxon>Patella</taxon>
    </lineage>
</organism>
<dbReference type="GO" id="GO:0017116">
    <property type="term" value="F:single-stranded DNA helicase activity"/>
    <property type="evidence" value="ECO:0007669"/>
    <property type="project" value="TreeGrafter"/>
</dbReference>
<evidence type="ECO:0000313" key="13">
    <source>
        <dbReference type="EMBL" id="KAK6186178.1"/>
    </source>
</evidence>
<dbReference type="InterPro" id="IPR006642">
    <property type="entry name" value="Rad18_UBZ4"/>
</dbReference>
<keyword evidence="6 10" id="KW-0863">Zinc-finger</keyword>
<reference evidence="13 14" key="1">
    <citation type="submission" date="2024-01" db="EMBL/GenBank/DDBJ databases">
        <title>The genome of the rayed Mediterranean limpet Patella caerulea (Linnaeus, 1758).</title>
        <authorList>
            <person name="Anh-Thu Weber A."/>
            <person name="Halstead-Nussloch G."/>
        </authorList>
    </citation>
    <scope>NUCLEOTIDE SEQUENCE [LARGE SCALE GENOMIC DNA]</scope>
    <source>
        <strain evidence="13">AATW-2023a</strain>
        <tissue evidence="13">Whole specimen</tissue>
    </source>
</reference>
<feature type="domain" description="UBZ4-type" evidence="12">
    <location>
        <begin position="8"/>
        <end position="35"/>
    </location>
</feature>
<dbReference type="InterPro" id="IPR003959">
    <property type="entry name" value="ATPase_AAA_core"/>
</dbReference>
<keyword evidence="9 10" id="KW-0234">DNA repair</keyword>
<keyword evidence="2" id="KW-0235">DNA replication</keyword>
<evidence type="ECO:0000256" key="1">
    <source>
        <dbReference type="ARBA" id="ARBA00008959"/>
    </source>
</evidence>
<accession>A0AAN8PWB6</accession>
<dbReference type="GO" id="GO:0016887">
    <property type="term" value="F:ATP hydrolysis activity"/>
    <property type="evidence" value="ECO:0007669"/>
    <property type="project" value="InterPro"/>
</dbReference>
<dbReference type="FunFam" id="1.10.3710.10:FF:000002">
    <property type="entry name" value="ATPase WRNIP1 isoform 1"/>
    <property type="match status" value="1"/>
</dbReference>
<keyword evidence="5 10" id="KW-0227">DNA damage</keyword>
<evidence type="ECO:0000256" key="6">
    <source>
        <dbReference type="ARBA" id="ARBA00022771"/>
    </source>
</evidence>
<dbReference type="SUPFAM" id="SSF52540">
    <property type="entry name" value="P-loop containing nucleoside triphosphate hydrolases"/>
    <property type="match status" value="1"/>
</dbReference>
<dbReference type="GO" id="GO:0008270">
    <property type="term" value="F:zinc ion binding"/>
    <property type="evidence" value="ECO:0007669"/>
    <property type="project" value="UniProtKB-KW"/>
</dbReference>
<feature type="region of interest" description="Disordered" evidence="11">
    <location>
        <begin position="46"/>
        <end position="108"/>
    </location>
</feature>
<dbReference type="InterPro" id="IPR021886">
    <property type="entry name" value="MgsA_C"/>
</dbReference>
<dbReference type="Gene3D" id="1.10.3710.10">
    <property type="entry name" value="DNA polymerase III clamp loader subunits, C-terminal domain"/>
    <property type="match status" value="1"/>
</dbReference>
<dbReference type="GO" id="GO:0008047">
    <property type="term" value="F:enzyme activator activity"/>
    <property type="evidence" value="ECO:0007669"/>
    <property type="project" value="TreeGrafter"/>
</dbReference>
<dbReference type="SMART" id="SM00382">
    <property type="entry name" value="AAA"/>
    <property type="match status" value="1"/>
</dbReference>
<keyword evidence="7" id="KW-0862">Zinc</keyword>
<evidence type="ECO:0000256" key="2">
    <source>
        <dbReference type="ARBA" id="ARBA00022705"/>
    </source>
</evidence>
<feature type="compositionally biased region" description="Polar residues" evidence="11">
    <location>
        <begin position="63"/>
        <end position="75"/>
    </location>
</feature>
<evidence type="ECO:0000256" key="8">
    <source>
        <dbReference type="ARBA" id="ARBA00022840"/>
    </source>
</evidence>
<dbReference type="Proteomes" id="UP001347796">
    <property type="component" value="Unassembled WGS sequence"/>
</dbReference>
<keyword evidence="8" id="KW-0067">ATP-binding</keyword>
<dbReference type="Pfam" id="PF16193">
    <property type="entry name" value="AAA_assoc_2"/>
    <property type="match status" value="1"/>
</dbReference>
<evidence type="ECO:0000256" key="3">
    <source>
        <dbReference type="ARBA" id="ARBA00022723"/>
    </source>
</evidence>
<dbReference type="InterPro" id="IPR003593">
    <property type="entry name" value="AAA+_ATPase"/>
</dbReference>
<keyword evidence="4" id="KW-0547">Nucleotide-binding</keyword>
<comment type="similarity">
    <text evidence="1">Belongs to the AAA ATPase family. RarA/MGS1/WRNIP1 subfamily.</text>
</comment>
<dbReference type="GO" id="GO:0003677">
    <property type="term" value="F:DNA binding"/>
    <property type="evidence" value="ECO:0007669"/>
    <property type="project" value="InterPro"/>
</dbReference>
<keyword evidence="14" id="KW-1185">Reference proteome</keyword>
<dbReference type="Pfam" id="PF12002">
    <property type="entry name" value="MgsA_C"/>
    <property type="match status" value="1"/>
</dbReference>
<dbReference type="CDD" id="cd18139">
    <property type="entry name" value="HLD_clamp_RarA"/>
    <property type="match status" value="1"/>
</dbReference>